<dbReference type="GO" id="GO:0019069">
    <property type="term" value="P:viral capsid assembly"/>
    <property type="evidence" value="ECO:0007669"/>
    <property type="project" value="InterPro"/>
</dbReference>
<feature type="coiled-coil region" evidence="1">
    <location>
        <begin position="35"/>
        <end position="62"/>
    </location>
</feature>
<dbReference type="Pfam" id="PF06810">
    <property type="entry name" value="Phage_scaffold"/>
    <property type="match status" value="1"/>
</dbReference>
<organism evidence="3">
    <name type="scientific">Myoviridae sp. ctk6V34</name>
    <dbReference type="NCBI Taxonomy" id="2825164"/>
    <lineage>
        <taxon>Viruses</taxon>
        <taxon>Duplodnaviria</taxon>
        <taxon>Heunggongvirae</taxon>
        <taxon>Uroviricota</taxon>
        <taxon>Caudoviricetes</taxon>
    </lineage>
</organism>
<evidence type="ECO:0000256" key="2">
    <source>
        <dbReference type="SAM" id="MobiDB-lite"/>
    </source>
</evidence>
<sequence>MKREQIKEILTKAGLAEDKAKEAIDSIFAEHGKDIDAEKAKTTAKENELAAANQQIKDLNATIDSFGGQTPTELKTQLGNLQKKYDEDIAAEQKKYSDLVKSQSLKEALTSAGVTDPDYIIYKHGGVEKFAFADGKPVGIDETLKPYRESSPSLFKVETKEKEGIRHEGGTQVKEDTSDHAEANRALRSFLGKE</sequence>
<name>A0A8S5V3J2_9CAUD</name>
<dbReference type="EMBL" id="BK016190">
    <property type="protein sequence ID" value="DAG01277.1"/>
    <property type="molecule type" value="Genomic_DNA"/>
</dbReference>
<proteinExistence type="predicted"/>
<evidence type="ECO:0000256" key="1">
    <source>
        <dbReference type="SAM" id="Coils"/>
    </source>
</evidence>
<evidence type="ECO:0000313" key="3">
    <source>
        <dbReference type="EMBL" id="DAG01277.1"/>
    </source>
</evidence>
<dbReference type="InterPro" id="IPR009636">
    <property type="entry name" value="SCAF"/>
</dbReference>
<reference evidence="3" key="1">
    <citation type="journal article" date="2021" name="Proc. Natl. Acad. Sci. U.S.A.">
        <title>A Catalog of Tens of Thousands of Viruses from Human Metagenomes Reveals Hidden Associations with Chronic Diseases.</title>
        <authorList>
            <person name="Tisza M.J."/>
            <person name="Buck C.B."/>
        </authorList>
    </citation>
    <scope>NUCLEOTIDE SEQUENCE</scope>
    <source>
        <strain evidence="3">Ctk6V34</strain>
    </source>
</reference>
<accession>A0A8S5V3J2</accession>
<feature type="region of interest" description="Disordered" evidence="2">
    <location>
        <begin position="158"/>
        <end position="194"/>
    </location>
</feature>
<keyword evidence="1" id="KW-0175">Coiled coil</keyword>
<protein>
    <submittedName>
        <fullName evidence="3">Minor structural protein</fullName>
    </submittedName>
</protein>